<sequence length="295" mass="31123">MASTGPNANGSQFFITLAPTPELQQKNTLFATVSRPGYPLTRTGAHLFNALKLASGEIDKDTERPAHPKRIVGARVLDNPFADIAPRTAPETLAAADAQSGPKPKRAKAVKNPKLLSFADADDADDDVLRHTGGRATMKSSHDLLVSDPTLRAAPGSKDRARSPPGPAAGRRLESAQPSQDRGHPPAAQPSRDEPAATLRQREGAPTKRLTFSGGRGAKRPRNEAREDELLARLGAFQSQIRGAKSAGSDWLAHRLKFSAADGTETLAPGAADRDVIDPRLGARDRGSDGPGAAP</sequence>
<keyword evidence="1" id="KW-0413">Isomerase</keyword>
<dbReference type="Proteomes" id="UP001140234">
    <property type="component" value="Unassembled WGS sequence"/>
</dbReference>
<reference evidence="1" key="1">
    <citation type="submission" date="2022-07" db="EMBL/GenBank/DDBJ databases">
        <title>Phylogenomic reconstructions and comparative analyses of Kickxellomycotina fungi.</title>
        <authorList>
            <person name="Reynolds N.K."/>
            <person name="Stajich J.E."/>
            <person name="Barry K."/>
            <person name="Grigoriev I.V."/>
            <person name="Crous P."/>
            <person name="Smith M.E."/>
        </authorList>
    </citation>
    <scope>NUCLEOTIDE SEQUENCE</scope>
    <source>
        <strain evidence="1">CBS 109366</strain>
    </source>
</reference>
<name>A0ACC1JUT9_9FUNG</name>
<comment type="caution">
    <text evidence="1">The sequence shown here is derived from an EMBL/GenBank/DDBJ whole genome shotgun (WGS) entry which is preliminary data.</text>
</comment>
<accession>A0ACC1JUT9</accession>
<proteinExistence type="predicted"/>
<keyword evidence="2" id="KW-1185">Reference proteome</keyword>
<protein>
    <submittedName>
        <fullName evidence="1">Peptidyl-prolyl isomerase cwc27</fullName>
        <ecNumber evidence="1">5.2.1.8</ecNumber>
    </submittedName>
</protein>
<organism evidence="1 2">
    <name type="scientific">Coemansia nantahalensis</name>
    <dbReference type="NCBI Taxonomy" id="2789366"/>
    <lineage>
        <taxon>Eukaryota</taxon>
        <taxon>Fungi</taxon>
        <taxon>Fungi incertae sedis</taxon>
        <taxon>Zoopagomycota</taxon>
        <taxon>Kickxellomycotina</taxon>
        <taxon>Kickxellomycetes</taxon>
        <taxon>Kickxellales</taxon>
        <taxon>Kickxellaceae</taxon>
        <taxon>Coemansia</taxon>
    </lineage>
</organism>
<evidence type="ECO:0000313" key="2">
    <source>
        <dbReference type="Proteomes" id="UP001140234"/>
    </source>
</evidence>
<dbReference type="EMBL" id="JANBUJ010001351">
    <property type="protein sequence ID" value="KAJ2767735.1"/>
    <property type="molecule type" value="Genomic_DNA"/>
</dbReference>
<dbReference type="EC" id="5.2.1.8" evidence="1"/>
<gene>
    <name evidence="1" type="primary">CWC27</name>
    <name evidence="1" type="ORF">IWQ57_003833</name>
</gene>
<evidence type="ECO:0000313" key="1">
    <source>
        <dbReference type="EMBL" id="KAJ2767735.1"/>
    </source>
</evidence>